<dbReference type="InterPro" id="IPR001890">
    <property type="entry name" value="RNA-binding_CRM"/>
</dbReference>
<evidence type="ECO:0000313" key="5">
    <source>
        <dbReference type="Proteomes" id="UP001321450"/>
    </source>
</evidence>
<gene>
    <name evidence="4" type="ORF">MIN45_P0989</name>
</gene>
<keyword evidence="1 2" id="KW-0694">RNA-binding</keyword>
<dbReference type="PANTHER" id="PTHR40065:SF3">
    <property type="entry name" value="RNA-BINDING PROTEIN YHBY"/>
    <property type="match status" value="1"/>
</dbReference>
<protein>
    <submittedName>
        <fullName evidence="4">RNA-binding protein</fullName>
    </submittedName>
</protein>
<sequence>MLDKKQKRHLKARAHPLRPVVLTGQLGLTEAVLAEIDRALTAHELIKVRINAEDRQARREMAQQICDRLDAELVQILGHVATLYRENPEE</sequence>
<accession>A0AAU9C847</accession>
<dbReference type="PROSITE" id="PS51295">
    <property type="entry name" value="CRM"/>
    <property type="match status" value="1"/>
</dbReference>
<reference evidence="5" key="1">
    <citation type="journal article" date="2024" name="Int. J. Syst. Evol. Microbiol.">
        <title>Methylomarinovum tepidoasis sp. nov., a moderately thermophilic methanotroph of the family Methylothermaceae isolated from a deep-sea hydrothermal field.</title>
        <authorList>
            <person name="Hirayama H."/>
            <person name="Takaki Y."/>
            <person name="Abe M."/>
            <person name="Miyazaki M."/>
            <person name="Uematsu K."/>
            <person name="Matsui Y."/>
            <person name="Takai K."/>
        </authorList>
    </citation>
    <scope>NUCLEOTIDE SEQUENCE [LARGE SCALE GENOMIC DNA]</scope>
    <source>
        <strain evidence="5">IN45</strain>
    </source>
</reference>
<dbReference type="SMART" id="SM01103">
    <property type="entry name" value="CRS1_YhbY"/>
    <property type="match status" value="1"/>
</dbReference>
<proteinExistence type="predicted"/>
<dbReference type="Proteomes" id="UP001321450">
    <property type="component" value="Chromosome"/>
</dbReference>
<dbReference type="GO" id="GO:0003723">
    <property type="term" value="F:RNA binding"/>
    <property type="evidence" value="ECO:0007669"/>
    <property type="project" value="UniProtKB-UniRule"/>
</dbReference>
<evidence type="ECO:0000256" key="2">
    <source>
        <dbReference type="PROSITE-ProRule" id="PRU00626"/>
    </source>
</evidence>
<evidence type="ECO:0000256" key="1">
    <source>
        <dbReference type="ARBA" id="ARBA00022884"/>
    </source>
</evidence>
<dbReference type="Pfam" id="PF01985">
    <property type="entry name" value="CRS1_YhbY"/>
    <property type="match status" value="1"/>
</dbReference>
<evidence type="ECO:0000259" key="3">
    <source>
        <dbReference type="PROSITE" id="PS51295"/>
    </source>
</evidence>
<evidence type="ECO:0000313" key="4">
    <source>
        <dbReference type="EMBL" id="BCX88620.1"/>
    </source>
</evidence>
<name>A0AAU9C847_9GAMM</name>
<organism evidence="4 5">
    <name type="scientific">Methylomarinovum tepidoasis</name>
    <dbReference type="NCBI Taxonomy" id="2840183"/>
    <lineage>
        <taxon>Bacteria</taxon>
        <taxon>Pseudomonadati</taxon>
        <taxon>Pseudomonadota</taxon>
        <taxon>Gammaproteobacteria</taxon>
        <taxon>Methylococcales</taxon>
        <taxon>Methylothermaceae</taxon>
        <taxon>Methylomarinovum</taxon>
    </lineage>
</organism>
<dbReference type="AlphaFoldDB" id="A0AAU9C847"/>
<dbReference type="PANTHER" id="PTHR40065">
    <property type="entry name" value="RNA-BINDING PROTEIN YHBY"/>
    <property type="match status" value="1"/>
</dbReference>
<dbReference type="InterPro" id="IPR035920">
    <property type="entry name" value="YhbY-like_sf"/>
</dbReference>
<dbReference type="SUPFAM" id="SSF75471">
    <property type="entry name" value="YhbY-like"/>
    <property type="match status" value="1"/>
</dbReference>
<dbReference type="Gene3D" id="3.30.110.60">
    <property type="entry name" value="YhbY-like"/>
    <property type="match status" value="1"/>
</dbReference>
<dbReference type="EMBL" id="AP024718">
    <property type="protein sequence ID" value="BCX88620.1"/>
    <property type="molecule type" value="Genomic_DNA"/>
</dbReference>
<dbReference type="NCBIfam" id="TIGR00253">
    <property type="entry name" value="RNA_bind_YhbY"/>
    <property type="match status" value="1"/>
</dbReference>
<dbReference type="InterPro" id="IPR017924">
    <property type="entry name" value="RNA-binding_YhbY"/>
</dbReference>
<dbReference type="KEGG" id="meiy:MIN45_P0989"/>
<dbReference type="RefSeq" id="WP_286293814.1">
    <property type="nucleotide sequence ID" value="NZ_AP024718.1"/>
</dbReference>
<feature type="domain" description="CRM" evidence="3">
    <location>
        <begin position="1"/>
        <end position="90"/>
    </location>
</feature>
<keyword evidence="5" id="KW-1185">Reference proteome</keyword>
<dbReference type="InterPro" id="IPR051925">
    <property type="entry name" value="RNA-binding_domain"/>
</dbReference>